<evidence type="ECO:0000313" key="1">
    <source>
        <dbReference type="EMBL" id="KDN61970.1"/>
    </source>
</evidence>
<organism evidence="1 2">
    <name type="scientific">Colletotrichum sublineola</name>
    <name type="common">Sorghum anthracnose fungus</name>
    <dbReference type="NCBI Taxonomy" id="1173701"/>
    <lineage>
        <taxon>Eukaryota</taxon>
        <taxon>Fungi</taxon>
        <taxon>Dikarya</taxon>
        <taxon>Ascomycota</taxon>
        <taxon>Pezizomycotina</taxon>
        <taxon>Sordariomycetes</taxon>
        <taxon>Hypocreomycetidae</taxon>
        <taxon>Glomerellales</taxon>
        <taxon>Glomerellaceae</taxon>
        <taxon>Colletotrichum</taxon>
        <taxon>Colletotrichum graminicola species complex</taxon>
    </lineage>
</organism>
<name>A0A066X7G5_COLSU</name>
<proteinExistence type="predicted"/>
<evidence type="ECO:0000313" key="2">
    <source>
        <dbReference type="Proteomes" id="UP000027238"/>
    </source>
</evidence>
<protein>
    <submittedName>
        <fullName evidence="1">Uncharacterized protein</fullName>
    </submittedName>
</protein>
<dbReference type="Proteomes" id="UP000027238">
    <property type="component" value="Unassembled WGS sequence"/>
</dbReference>
<dbReference type="eggNOG" id="ENOG502R9XK">
    <property type="taxonomic scope" value="Eukaryota"/>
</dbReference>
<dbReference type="HOGENOM" id="CLU_1454308_0_0_1"/>
<gene>
    <name evidence="1" type="ORF">CSUB01_05035</name>
</gene>
<dbReference type="OrthoDB" id="4850174at2759"/>
<reference evidence="2" key="1">
    <citation type="journal article" date="2014" name="Genome Announc.">
        <title>Draft genome sequence of Colletotrichum sublineola, a destructive pathogen of cultivated sorghum.</title>
        <authorList>
            <person name="Baroncelli R."/>
            <person name="Sanz-Martin J.M."/>
            <person name="Rech G.E."/>
            <person name="Sukno S.A."/>
            <person name="Thon M.R."/>
        </authorList>
    </citation>
    <scope>NUCLEOTIDE SEQUENCE [LARGE SCALE GENOMIC DNA]</scope>
    <source>
        <strain evidence="2">TX430BB</strain>
    </source>
</reference>
<sequence>MQLPAQVSIHKAFQDLILQSLHSPRPPMSSIESTQHLKAILRDQVDNNNKMSGSYYETAFIIPHLQTSAMPRRPRQPAPTSCPTVGAMASEATLVDKDGITVMSKEKNDASGSLGGKLSCSSLQGNGALVSASLFRDVPHHRAAHRRSRLWKTKLADILRFRRFVTQKESSQASLEESLGQVRRRA</sequence>
<keyword evidence="2" id="KW-1185">Reference proteome</keyword>
<dbReference type="AlphaFoldDB" id="A0A066X7G5"/>
<dbReference type="EMBL" id="JMSE01001367">
    <property type="protein sequence ID" value="KDN61970.1"/>
    <property type="molecule type" value="Genomic_DNA"/>
</dbReference>
<accession>A0A066X7G5</accession>
<comment type="caution">
    <text evidence="1">The sequence shown here is derived from an EMBL/GenBank/DDBJ whole genome shotgun (WGS) entry which is preliminary data.</text>
</comment>